<name>A0A518H9D0_9BACT</name>
<dbReference type="AlphaFoldDB" id="A0A518H9D0"/>
<dbReference type="RefSeq" id="WP_197446382.1">
    <property type="nucleotide sequence ID" value="NZ_CP036426.1"/>
</dbReference>
<dbReference type="EMBL" id="CP036426">
    <property type="protein sequence ID" value="QDV37451.1"/>
    <property type="molecule type" value="Genomic_DNA"/>
</dbReference>
<reference evidence="1 2" key="1">
    <citation type="submission" date="2019-02" db="EMBL/GenBank/DDBJ databases">
        <title>Deep-cultivation of Planctomycetes and their phenomic and genomic characterization uncovers novel biology.</title>
        <authorList>
            <person name="Wiegand S."/>
            <person name="Jogler M."/>
            <person name="Boedeker C."/>
            <person name="Pinto D."/>
            <person name="Vollmers J."/>
            <person name="Rivas-Marin E."/>
            <person name="Kohn T."/>
            <person name="Peeters S.H."/>
            <person name="Heuer A."/>
            <person name="Rast P."/>
            <person name="Oberbeckmann S."/>
            <person name="Bunk B."/>
            <person name="Jeske O."/>
            <person name="Meyerdierks A."/>
            <person name="Storesund J.E."/>
            <person name="Kallscheuer N."/>
            <person name="Luecker S."/>
            <person name="Lage O.M."/>
            <person name="Pohl T."/>
            <person name="Merkel B.J."/>
            <person name="Hornburger P."/>
            <person name="Mueller R.-W."/>
            <person name="Bruemmer F."/>
            <person name="Labrenz M."/>
            <person name="Spormann A.M."/>
            <person name="Op den Camp H."/>
            <person name="Overmann J."/>
            <person name="Amann R."/>
            <person name="Jetten M.S.M."/>
            <person name="Mascher T."/>
            <person name="Medema M.H."/>
            <person name="Devos D.P."/>
            <person name="Kaster A.-K."/>
            <person name="Ovreas L."/>
            <person name="Rohde M."/>
            <person name="Galperin M.Y."/>
            <person name="Jogler C."/>
        </authorList>
    </citation>
    <scope>NUCLEOTIDE SEQUENCE [LARGE SCALE GENOMIC DNA]</scope>
    <source>
        <strain evidence="1 2">ElP</strain>
    </source>
</reference>
<evidence type="ECO:0000313" key="1">
    <source>
        <dbReference type="EMBL" id="QDV37451.1"/>
    </source>
</evidence>
<accession>A0A518H9D0</accession>
<dbReference type="Proteomes" id="UP000317835">
    <property type="component" value="Chromosome"/>
</dbReference>
<gene>
    <name evidence="1" type="ORF">ElP_53900</name>
</gene>
<organism evidence="1 2">
    <name type="scientific">Tautonia plasticadhaerens</name>
    <dbReference type="NCBI Taxonomy" id="2527974"/>
    <lineage>
        <taxon>Bacteria</taxon>
        <taxon>Pseudomonadati</taxon>
        <taxon>Planctomycetota</taxon>
        <taxon>Planctomycetia</taxon>
        <taxon>Isosphaerales</taxon>
        <taxon>Isosphaeraceae</taxon>
        <taxon>Tautonia</taxon>
    </lineage>
</organism>
<keyword evidence="2" id="KW-1185">Reference proteome</keyword>
<proteinExistence type="predicted"/>
<sequence>MRLLRSALAEPELSLERAITLMEYHIRRNAIAKASHDKTWRIKHKDVDFLLL</sequence>
<dbReference type="KEGG" id="tpla:ElP_53900"/>
<evidence type="ECO:0000313" key="2">
    <source>
        <dbReference type="Proteomes" id="UP000317835"/>
    </source>
</evidence>
<protein>
    <submittedName>
        <fullName evidence="1">Uncharacterized protein</fullName>
    </submittedName>
</protein>